<gene>
    <name evidence="6" type="primary">garR</name>
    <name evidence="6" type="ORF">NCTC13533_02468</name>
</gene>
<dbReference type="PIRSF" id="PIRSF000103">
    <property type="entry name" value="HIBADH"/>
    <property type="match status" value="1"/>
</dbReference>
<evidence type="ECO:0000256" key="3">
    <source>
        <dbReference type="PIRSR" id="PIRSR000103-1"/>
    </source>
</evidence>
<feature type="domain" description="6-phosphogluconate dehydrogenase NADP-binding" evidence="4">
    <location>
        <begin position="5"/>
        <end position="160"/>
    </location>
</feature>
<name>A0A376DXN9_CHRCU</name>
<evidence type="ECO:0000256" key="2">
    <source>
        <dbReference type="ARBA" id="ARBA00023027"/>
    </source>
</evidence>
<dbReference type="GO" id="GO:0008679">
    <property type="term" value="F:2-hydroxy-3-oxopropionate reductase activity"/>
    <property type="evidence" value="ECO:0007669"/>
    <property type="project" value="UniProtKB-EC"/>
</dbReference>
<dbReference type="InterPro" id="IPR006115">
    <property type="entry name" value="6PGDH_NADP-bd"/>
</dbReference>
<dbReference type="AlphaFoldDB" id="A0A376DXN9"/>
<dbReference type="GO" id="GO:0016054">
    <property type="term" value="P:organic acid catabolic process"/>
    <property type="evidence" value="ECO:0007669"/>
    <property type="project" value="UniProtKB-ARBA"/>
</dbReference>
<dbReference type="STRING" id="297244.SAMN05421639_101133"/>
<dbReference type="InterPro" id="IPR051265">
    <property type="entry name" value="HIBADH-related_NP60_sf"/>
</dbReference>
<feature type="active site" evidence="3">
    <location>
        <position position="169"/>
    </location>
</feature>
<evidence type="ECO:0000313" key="7">
    <source>
        <dbReference type="Proteomes" id="UP000255224"/>
    </source>
</evidence>
<dbReference type="PANTHER" id="PTHR43580">
    <property type="entry name" value="OXIDOREDUCTASE GLYR1-RELATED"/>
    <property type="match status" value="1"/>
</dbReference>
<dbReference type="InterPro" id="IPR029154">
    <property type="entry name" value="HIBADH-like_NADP-bd"/>
</dbReference>
<accession>A0A376DXN9</accession>
<evidence type="ECO:0000256" key="1">
    <source>
        <dbReference type="ARBA" id="ARBA00023002"/>
    </source>
</evidence>
<protein>
    <submittedName>
        <fullName evidence="6">2-hydroxy-3-oxopropionate reductase</fullName>
        <ecNumber evidence="6">1.1.1.60</ecNumber>
    </submittedName>
</protein>
<dbReference type="Proteomes" id="UP000255224">
    <property type="component" value="Unassembled WGS sequence"/>
</dbReference>
<organism evidence="6 7">
    <name type="scientific">Chryseobacterium carnipullorum</name>
    <dbReference type="NCBI Taxonomy" id="1124835"/>
    <lineage>
        <taxon>Bacteria</taxon>
        <taxon>Pseudomonadati</taxon>
        <taxon>Bacteroidota</taxon>
        <taxon>Flavobacteriia</taxon>
        <taxon>Flavobacteriales</taxon>
        <taxon>Weeksellaceae</taxon>
        <taxon>Chryseobacterium group</taxon>
        <taxon>Chryseobacterium</taxon>
    </lineage>
</organism>
<dbReference type="GO" id="GO:0050661">
    <property type="term" value="F:NADP binding"/>
    <property type="evidence" value="ECO:0007669"/>
    <property type="project" value="InterPro"/>
</dbReference>
<dbReference type="Gene3D" id="3.40.50.720">
    <property type="entry name" value="NAD(P)-binding Rossmann-like Domain"/>
    <property type="match status" value="1"/>
</dbReference>
<dbReference type="SUPFAM" id="SSF48179">
    <property type="entry name" value="6-phosphogluconate dehydrogenase C-terminal domain-like"/>
    <property type="match status" value="1"/>
</dbReference>
<dbReference type="InterPro" id="IPR002204">
    <property type="entry name" value="3-OH-isobutyrate_DH-rel_CS"/>
</dbReference>
<dbReference type="PANTHER" id="PTHR43580:SF2">
    <property type="entry name" value="CYTOKINE-LIKE NUCLEAR FACTOR N-PAC"/>
    <property type="match status" value="1"/>
</dbReference>
<evidence type="ECO:0000313" key="6">
    <source>
        <dbReference type="EMBL" id="STC97667.1"/>
    </source>
</evidence>
<keyword evidence="2" id="KW-0520">NAD</keyword>
<evidence type="ECO:0000259" key="5">
    <source>
        <dbReference type="Pfam" id="PF14833"/>
    </source>
</evidence>
<dbReference type="PROSITE" id="PS00895">
    <property type="entry name" value="3_HYDROXYISOBUT_DH"/>
    <property type="match status" value="1"/>
</dbReference>
<dbReference type="SUPFAM" id="SSF51735">
    <property type="entry name" value="NAD(P)-binding Rossmann-fold domains"/>
    <property type="match status" value="1"/>
</dbReference>
<dbReference type="InterPro" id="IPR036291">
    <property type="entry name" value="NAD(P)-bd_dom_sf"/>
</dbReference>
<dbReference type="Pfam" id="PF14833">
    <property type="entry name" value="NAD_binding_11"/>
    <property type="match status" value="1"/>
</dbReference>
<dbReference type="GO" id="GO:0051287">
    <property type="term" value="F:NAD binding"/>
    <property type="evidence" value="ECO:0007669"/>
    <property type="project" value="InterPro"/>
</dbReference>
<keyword evidence="1 6" id="KW-0560">Oxidoreductase</keyword>
<dbReference type="RefSeq" id="WP_128124855.1">
    <property type="nucleotide sequence ID" value="NZ_UFVQ01000003.1"/>
</dbReference>
<dbReference type="Gene3D" id="1.10.1040.10">
    <property type="entry name" value="N-(1-d-carboxylethyl)-l-norvaline Dehydrogenase, domain 2"/>
    <property type="match status" value="1"/>
</dbReference>
<dbReference type="EC" id="1.1.1.60" evidence="6"/>
<reference evidence="6 7" key="1">
    <citation type="submission" date="2018-06" db="EMBL/GenBank/DDBJ databases">
        <authorList>
            <consortium name="Pathogen Informatics"/>
            <person name="Doyle S."/>
        </authorList>
    </citation>
    <scope>NUCLEOTIDE SEQUENCE [LARGE SCALE GENOMIC DNA]</scope>
    <source>
        <strain evidence="6 7">NCTC13533</strain>
    </source>
</reference>
<proteinExistence type="predicted"/>
<dbReference type="Pfam" id="PF03446">
    <property type="entry name" value="NAD_binding_2"/>
    <property type="match status" value="1"/>
</dbReference>
<dbReference type="EMBL" id="UFVQ01000003">
    <property type="protein sequence ID" value="STC97667.1"/>
    <property type="molecule type" value="Genomic_DNA"/>
</dbReference>
<dbReference type="InterPro" id="IPR015815">
    <property type="entry name" value="HIBADH-related"/>
</dbReference>
<sequence length="297" mass="32577">METEKIGFIGLGNMGHPMAKNLEKAGFPLSVYNRTIEKAEDFKKKSTVYSTVTDLVKNSDIIFTMLTNDEAIKAVYEELLVLNIHGKLFIDMSTISPETSKKMADAVKIKEAYFIDAPVAGSTMPAAEGTLIIIAGGEERDLQRAMPYFEKLGKAVKHLGENGKGIAGKLSVNYFLSAIYQGLAETVLFSDQLGIQRTDMLEIINESASGSGATKVKTPMLINNTFDPAFALDLMLKDILLAKNAGADFPLSKALIETYQSAHDEGFGKDDVMGIINYLKKIRVDKNIKTLNSQQYI</sequence>
<dbReference type="InterPro" id="IPR008927">
    <property type="entry name" value="6-PGluconate_DH-like_C_sf"/>
</dbReference>
<feature type="domain" description="3-hydroxyisobutyrate dehydrogenase-like NAD-binding" evidence="5">
    <location>
        <begin position="163"/>
        <end position="279"/>
    </location>
</feature>
<evidence type="ECO:0000259" key="4">
    <source>
        <dbReference type="Pfam" id="PF03446"/>
    </source>
</evidence>
<dbReference type="InterPro" id="IPR013328">
    <property type="entry name" value="6PGD_dom2"/>
</dbReference>